<accession>A0A0F9JDX0</accession>
<dbReference type="PROSITE" id="PS01302">
    <property type="entry name" value="UPF0758"/>
    <property type="match status" value="1"/>
</dbReference>
<dbReference type="PANTHER" id="PTHR30471">
    <property type="entry name" value="DNA REPAIR PROTEIN RADC"/>
    <property type="match status" value="1"/>
</dbReference>
<dbReference type="CDD" id="cd08071">
    <property type="entry name" value="MPN_DUF2466"/>
    <property type="match status" value="1"/>
</dbReference>
<dbReference type="PANTHER" id="PTHR30471:SF6">
    <property type="entry name" value="UPF0758 PROTEIN VC_0510"/>
    <property type="match status" value="1"/>
</dbReference>
<evidence type="ECO:0000256" key="2">
    <source>
        <dbReference type="ARBA" id="ARBA00022723"/>
    </source>
</evidence>
<name>A0A0F9JDX0_9ZZZZ</name>
<keyword evidence="5" id="KW-0482">Metalloprotease</keyword>
<organism evidence="7">
    <name type="scientific">marine sediment metagenome</name>
    <dbReference type="NCBI Taxonomy" id="412755"/>
    <lineage>
        <taxon>unclassified sequences</taxon>
        <taxon>metagenomes</taxon>
        <taxon>ecological metagenomes</taxon>
    </lineage>
</organism>
<evidence type="ECO:0000256" key="1">
    <source>
        <dbReference type="ARBA" id="ARBA00022670"/>
    </source>
</evidence>
<keyword evidence="3" id="KW-0378">Hydrolase</keyword>
<evidence type="ECO:0000256" key="5">
    <source>
        <dbReference type="ARBA" id="ARBA00023049"/>
    </source>
</evidence>
<dbReference type="Pfam" id="PF04002">
    <property type="entry name" value="RadC"/>
    <property type="match status" value="1"/>
</dbReference>
<dbReference type="AlphaFoldDB" id="A0A0F9JDX0"/>
<gene>
    <name evidence="7" type="ORF">LCGC14_1768280</name>
</gene>
<dbReference type="EMBL" id="LAZR01016548">
    <property type="protein sequence ID" value="KKM04036.1"/>
    <property type="molecule type" value="Genomic_DNA"/>
</dbReference>
<dbReference type="GO" id="GO:0006508">
    <property type="term" value="P:proteolysis"/>
    <property type="evidence" value="ECO:0007669"/>
    <property type="project" value="UniProtKB-KW"/>
</dbReference>
<dbReference type="PROSITE" id="PS50249">
    <property type="entry name" value="MPN"/>
    <property type="match status" value="1"/>
</dbReference>
<reference evidence="7" key="1">
    <citation type="journal article" date="2015" name="Nature">
        <title>Complex archaea that bridge the gap between prokaryotes and eukaryotes.</title>
        <authorList>
            <person name="Spang A."/>
            <person name="Saw J.H."/>
            <person name="Jorgensen S.L."/>
            <person name="Zaremba-Niedzwiedzka K."/>
            <person name="Martijn J."/>
            <person name="Lind A.E."/>
            <person name="van Eijk R."/>
            <person name="Schleper C."/>
            <person name="Guy L."/>
            <person name="Ettema T.J."/>
        </authorList>
    </citation>
    <scope>NUCLEOTIDE SEQUENCE</scope>
</reference>
<protein>
    <recommendedName>
        <fullName evidence="6">MPN domain-containing protein</fullName>
    </recommendedName>
</protein>
<dbReference type="InterPro" id="IPR037518">
    <property type="entry name" value="MPN"/>
</dbReference>
<dbReference type="InterPro" id="IPR025657">
    <property type="entry name" value="RadC_JAB"/>
</dbReference>
<dbReference type="InterPro" id="IPR020891">
    <property type="entry name" value="UPF0758_CS"/>
</dbReference>
<proteinExistence type="predicted"/>
<feature type="domain" description="MPN" evidence="6">
    <location>
        <begin position="36"/>
        <end position="157"/>
    </location>
</feature>
<evidence type="ECO:0000256" key="4">
    <source>
        <dbReference type="ARBA" id="ARBA00022833"/>
    </source>
</evidence>
<keyword evidence="4" id="KW-0862">Zinc</keyword>
<dbReference type="SUPFAM" id="SSF102712">
    <property type="entry name" value="JAB1/MPN domain"/>
    <property type="match status" value="1"/>
</dbReference>
<dbReference type="Gene3D" id="3.40.140.10">
    <property type="entry name" value="Cytidine Deaminase, domain 2"/>
    <property type="match status" value="1"/>
</dbReference>
<dbReference type="GO" id="GO:0046872">
    <property type="term" value="F:metal ion binding"/>
    <property type="evidence" value="ECO:0007669"/>
    <property type="project" value="UniProtKB-KW"/>
</dbReference>
<sequence length="157" mass="17709">MQDQQSLYEFKHPVNDEQILEAAAYIIAKKQFRDGVLNSPNDCEEYLKHKLAIHEHEVFAVLFLDSQNRILEFKELFRGTINAASVYPREVVKEVLELNAASVILAHNHPSGVTTPSQADKLITTKLQQALNLIDVSVLDHIIIGESTYSFAEHGLI</sequence>
<comment type="caution">
    <text evidence="7">The sequence shown here is derived from an EMBL/GenBank/DDBJ whole genome shotgun (WGS) entry which is preliminary data.</text>
</comment>
<dbReference type="GO" id="GO:0008237">
    <property type="term" value="F:metallopeptidase activity"/>
    <property type="evidence" value="ECO:0007669"/>
    <property type="project" value="UniProtKB-KW"/>
</dbReference>
<evidence type="ECO:0000256" key="3">
    <source>
        <dbReference type="ARBA" id="ARBA00022801"/>
    </source>
</evidence>
<dbReference type="NCBIfam" id="TIGR00608">
    <property type="entry name" value="radc"/>
    <property type="match status" value="1"/>
</dbReference>
<evidence type="ECO:0000259" key="6">
    <source>
        <dbReference type="PROSITE" id="PS50249"/>
    </source>
</evidence>
<keyword evidence="1" id="KW-0645">Protease</keyword>
<evidence type="ECO:0000313" key="7">
    <source>
        <dbReference type="EMBL" id="KKM04036.1"/>
    </source>
</evidence>
<dbReference type="InterPro" id="IPR001405">
    <property type="entry name" value="UPF0758"/>
</dbReference>
<keyword evidence="2" id="KW-0479">Metal-binding</keyword>